<protein>
    <submittedName>
        <fullName evidence="1">Uncharacterized protein</fullName>
    </submittedName>
</protein>
<reference evidence="1" key="2">
    <citation type="journal article" date="2015" name="Data Brief">
        <title>Shoot transcriptome of the giant reed, Arundo donax.</title>
        <authorList>
            <person name="Barrero R.A."/>
            <person name="Guerrero F.D."/>
            <person name="Moolhuijzen P."/>
            <person name="Goolsby J.A."/>
            <person name="Tidwell J."/>
            <person name="Bellgard S.E."/>
            <person name="Bellgard M.I."/>
        </authorList>
    </citation>
    <scope>NUCLEOTIDE SEQUENCE</scope>
    <source>
        <tissue evidence="1">Shoot tissue taken approximately 20 cm above the soil surface</tissue>
    </source>
</reference>
<evidence type="ECO:0000313" key="1">
    <source>
        <dbReference type="EMBL" id="JAD94660.1"/>
    </source>
</evidence>
<accession>A0A0A9E9V1</accession>
<proteinExistence type="predicted"/>
<name>A0A0A9E9V1_ARUDO</name>
<reference evidence="1" key="1">
    <citation type="submission" date="2014-09" db="EMBL/GenBank/DDBJ databases">
        <authorList>
            <person name="Magalhaes I.L.F."/>
            <person name="Oliveira U."/>
            <person name="Santos F.R."/>
            <person name="Vidigal T.H.D.A."/>
            <person name="Brescovit A.D."/>
            <person name="Santos A.J."/>
        </authorList>
    </citation>
    <scope>NUCLEOTIDE SEQUENCE</scope>
    <source>
        <tissue evidence="1">Shoot tissue taken approximately 20 cm above the soil surface</tissue>
    </source>
</reference>
<sequence length="55" mass="6272">MLTFEGQPCISVVVKDLPCRMHLSLVENIVTSFLMLQQFAKTNAFSCETFYRIGN</sequence>
<dbReference type="AlphaFoldDB" id="A0A0A9E9V1"/>
<dbReference type="EMBL" id="GBRH01203235">
    <property type="protein sequence ID" value="JAD94660.1"/>
    <property type="molecule type" value="Transcribed_RNA"/>
</dbReference>
<organism evidence="1">
    <name type="scientific">Arundo donax</name>
    <name type="common">Giant reed</name>
    <name type="synonym">Donax arundinaceus</name>
    <dbReference type="NCBI Taxonomy" id="35708"/>
    <lineage>
        <taxon>Eukaryota</taxon>
        <taxon>Viridiplantae</taxon>
        <taxon>Streptophyta</taxon>
        <taxon>Embryophyta</taxon>
        <taxon>Tracheophyta</taxon>
        <taxon>Spermatophyta</taxon>
        <taxon>Magnoliopsida</taxon>
        <taxon>Liliopsida</taxon>
        <taxon>Poales</taxon>
        <taxon>Poaceae</taxon>
        <taxon>PACMAD clade</taxon>
        <taxon>Arundinoideae</taxon>
        <taxon>Arundineae</taxon>
        <taxon>Arundo</taxon>
    </lineage>
</organism>